<dbReference type="Proteomes" id="UP000239590">
    <property type="component" value="Unassembled WGS sequence"/>
</dbReference>
<dbReference type="InterPro" id="IPR036465">
    <property type="entry name" value="vWFA_dom_sf"/>
</dbReference>
<sequence>MGEWFSLKWFSIGTLEGFHWSQPYYLYGIAAVPFLFFLRRLFYGKSRQRLNVAFLAKEVKTSWIQYLRYLPAILSAVGIMLVLVALARPQLIKETEERFSEGIEIVLALDVSDSMLMKDLAPNRLESAKNVAIEFVDGRFQDKIGLVVFAGQAFFLCPLTTDYELLKQQIASIKPDIIATAGTAIGSALANCINLMRDSEAKSKVAILLSDGDNTAGNLDPITAAQLANAYGIRVYTIAIGKENAPVAQDSTDMALESLDTAVLKDIAQRSKGQFFQVQDARSLKNVFERINSLEKINIKVSYYQDIKDFYHIYLKWAICCLLGALALKCTFIGNILED</sequence>
<feature type="domain" description="VWFA" evidence="6">
    <location>
        <begin position="104"/>
        <end position="291"/>
    </location>
</feature>
<feature type="transmembrane region" description="Helical" evidence="5">
    <location>
        <begin position="24"/>
        <end position="42"/>
    </location>
</feature>
<dbReference type="OrthoDB" id="6206554at2"/>
<dbReference type="RefSeq" id="WP_104709736.1">
    <property type="nucleotide sequence ID" value="NZ_PTRA01000001.1"/>
</dbReference>
<organism evidence="7 8">
    <name type="scientific">Siphonobacter curvatus</name>
    <dbReference type="NCBI Taxonomy" id="2094562"/>
    <lineage>
        <taxon>Bacteria</taxon>
        <taxon>Pseudomonadati</taxon>
        <taxon>Bacteroidota</taxon>
        <taxon>Cytophagia</taxon>
        <taxon>Cytophagales</taxon>
        <taxon>Cytophagaceae</taxon>
        <taxon>Siphonobacter</taxon>
    </lineage>
</organism>
<keyword evidence="1" id="KW-1003">Cell membrane</keyword>
<evidence type="ECO:0000313" key="8">
    <source>
        <dbReference type="Proteomes" id="UP000239590"/>
    </source>
</evidence>
<proteinExistence type="predicted"/>
<dbReference type="AlphaFoldDB" id="A0A2S7ILD2"/>
<evidence type="ECO:0000256" key="1">
    <source>
        <dbReference type="ARBA" id="ARBA00022475"/>
    </source>
</evidence>
<dbReference type="InterPro" id="IPR002035">
    <property type="entry name" value="VWF_A"/>
</dbReference>
<accession>A0A2S7ILD2</accession>
<keyword evidence="4 5" id="KW-0472">Membrane</keyword>
<evidence type="ECO:0000256" key="2">
    <source>
        <dbReference type="ARBA" id="ARBA00022692"/>
    </source>
</evidence>
<evidence type="ECO:0000259" key="6">
    <source>
        <dbReference type="PROSITE" id="PS50234"/>
    </source>
</evidence>
<dbReference type="SUPFAM" id="SSF53300">
    <property type="entry name" value="vWA-like"/>
    <property type="match status" value="1"/>
</dbReference>
<keyword evidence="8" id="KW-1185">Reference proteome</keyword>
<dbReference type="PANTHER" id="PTHR22550">
    <property type="entry name" value="SPORE GERMINATION PROTEIN"/>
    <property type="match status" value="1"/>
</dbReference>
<dbReference type="Pfam" id="PF00092">
    <property type="entry name" value="VWA"/>
    <property type="match status" value="1"/>
</dbReference>
<dbReference type="PROSITE" id="PS50234">
    <property type="entry name" value="VWFA"/>
    <property type="match status" value="1"/>
</dbReference>
<protein>
    <recommendedName>
        <fullName evidence="6">VWFA domain-containing protein</fullName>
    </recommendedName>
</protein>
<feature type="transmembrane region" description="Helical" evidence="5">
    <location>
        <begin position="66"/>
        <end position="87"/>
    </location>
</feature>
<dbReference type="PANTHER" id="PTHR22550:SF5">
    <property type="entry name" value="LEUCINE ZIPPER PROTEIN 4"/>
    <property type="match status" value="1"/>
</dbReference>
<comment type="caution">
    <text evidence="7">The sequence shown here is derived from an EMBL/GenBank/DDBJ whole genome shotgun (WGS) entry which is preliminary data.</text>
</comment>
<dbReference type="EMBL" id="PTRA01000001">
    <property type="protein sequence ID" value="PQA58527.1"/>
    <property type="molecule type" value="Genomic_DNA"/>
</dbReference>
<gene>
    <name evidence="7" type="ORF">C5O19_02325</name>
</gene>
<keyword evidence="2 5" id="KW-0812">Transmembrane</keyword>
<dbReference type="InterPro" id="IPR050768">
    <property type="entry name" value="UPF0353/GerABKA_families"/>
</dbReference>
<dbReference type="Gene3D" id="3.40.50.410">
    <property type="entry name" value="von Willebrand factor, type A domain"/>
    <property type="match status" value="1"/>
</dbReference>
<dbReference type="SMART" id="SM00327">
    <property type="entry name" value="VWA"/>
    <property type="match status" value="1"/>
</dbReference>
<evidence type="ECO:0000313" key="7">
    <source>
        <dbReference type="EMBL" id="PQA58527.1"/>
    </source>
</evidence>
<keyword evidence="3 5" id="KW-1133">Transmembrane helix</keyword>
<reference evidence="8" key="1">
    <citation type="submission" date="2018-02" db="EMBL/GenBank/DDBJ databases">
        <title>Genome sequencing of Solimonas sp. HR-BB.</title>
        <authorList>
            <person name="Lee Y."/>
            <person name="Jeon C.O."/>
        </authorList>
    </citation>
    <scope>NUCLEOTIDE SEQUENCE [LARGE SCALE GENOMIC DNA]</scope>
    <source>
        <strain evidence="8">HR-U</strain>
    </source>
</reference>
<evidence type="ECO:0000256" key="3">
    <source>
        <dbReference type="ARBA" id="ARBA00022989"/>
    </source>
</evidence>
<name>A0A2S7ILD2_9BACT</name>
<evidence type="ECO:0000256" key="4">
    <source>
        <dbReference type="ARBA" id="ARBA00023136"/>
    </source>
</evidence>
<evidence type="ECO:0000256" key="5">
    <source>
        <dbReference type="SAM" id="Phobius"/>
    </source>
</evidence>